<gene>
    <name evidence="2" type="ORF">GU920_00285</name>
</gene>
<name>A0ABW9Y0E0_9RHOB</name>
<dbReference type="RefSeq" id="WP_161764810.1">
    <property type="nucleotide sequence ID" value="NZ_JAAATW010000001.1"/>
</dbReference>
<feature type="region of interest" description="Disordered" evidence="1">
    <location>
        <begin position="40"/>
        <end position="59"/>
    </location>
</feature>
<organism evidence="2 3">
    <name type="scientific">Paragemmobacter ruber</name>
    <dbReference type="NCBI Taxonomy" id="1985673"/>
    <lineage>
        <taxon>Bacteria</taxon>
        <taxon>Pseudomonadati</taxon>
        <taxon>Pseudomonadota</taxon>
        <taxon>Alphaproteobacteria</taxon>
        <taxon>Rhodobacterales</taxon>
        <taxon>Paracoccaceae</taxon>
        <taxon>Paragemmobacter</taxon>
    </lineage>
</organism>
<feature type="compositionally biased region" description="Acidic residues" evidence="1">
    <location>
        <begin position="50"/>
        <end position="59"/>
    </location>
</feature>
<reference evidence="3" key="1">
    <citation type="submission" date="2020-01" db="EMBL/GenBank/DDBJ databases">
        <title>Sphingomonas sp. strain CSW-10.</title>
        <authorList>
            <person name="Chen W.-M."/>
        </authorList>
    </citation>
    <scope>NUCLEOTIDE SEQUENCE [LARGE SCALE GENOMIC DNA]</scope>
    <source>
        <strain evidence="3">CCP-1</strain>
    </source>
</reference>
<protein>
    <submittedName>
        <fullName evidence="2">Uncharacterized protein</fullName>
    </submittedName>
</protein>
<evidence type="ECO:0000256" key="1">
    <source>
        <dbReference type="SAM" id="MobiDB-lite"/>
    </source>
</evidence>
<proteinExistence type="predicted"/>
<dbReference type="EMBL" id="JAAATW010000001">
    <property type="protein sequence ID" value="NBE05965.1"/>
    <property type="molecule type" value="Genomic_DNA"/>
</dbReference>
<accession>A0ABW9Y0E0</accession>
<sequence length="59" mass="6530">MGKRSTFTEAQVKRALKAARQIDPQAVLELTLDGRIRILPPQGETSASSEVDEWFESNG</sequence>
<evidence type="ECO:0000313" key="2">
    <source>
        <dbReference type="EMBL" id="NBE05965.1"/>
    </source>
</evidence>
<dbReference type="Proteomes" id="UP001517376">
    <property type="component" value="Unassembled WGS sequence"/>
</dbReference>
<evidence type="ECO:0000313" key="3">
    <source>
        <dbReference type="Proteomes" id="UP001517376"/>
    </source>
</evidence>
<keyword evidence="3" id="KW-1185">Reference proteome</keyword>
<comment type="caution">
    <text evidence="2">The sequence shown here is derived from an EMBL/GenBank/DDBJ whole genome shotgun (WGS) entry which is preliminary data.</text>
</comment>